<dbReference type="Gene3D" id="3.40.50.300">
    <property type="entry name" value="P-loop containing nucleotide triphosphate hydrolases"/>
    <property type="match status" value="1"/>
</dbReference>
<dbReference type="PANTHER" id="PTHR43261">
    <property type="entry name" value="TRANSLATION ELONGATION FACTOR G-RELATED"/>
    <property type="match status" value="1"/>
</dbReference>
<dbReference type="SMART" id="SM00889">
    <property type="entry name" value="EFG_IV"/>
    <property type="match status" value="1"/>
</dbReference>
<dbReference type="Pfam" id="PF22042">
    <property type="entry name" value="EF-G_D2"/>
    <property type="match status" value="1"/>
</dbReference>
<evidence type="ECO:0000313" key="8">
    <source>
        <dbReference type="Proteomes" id="UP001500340"/>
    </source>
</evidence>
<dbReference type="Gene3D" id="3.30.230.10">
    <property type="match status" value="1"/>
</dbReference>
<organism evidence="7 8">
    <name type="scientific">Paenibacillus motobuensis</name>
    <dbReference type="NCBI Taxonomy" id="295324"/>
    <lineage>
        <taxon>Bacteria</taxon>
        <taxon>Bacillati</taxon>
        <taxon>Bacillota</taxon>
        <taxon>Bacilli</taxon>
        <taxon>Bacillales</taxon>
        <taxon>Paenibacillaceae</taxon>
        <taxon>Paenibacillus</taxon>
    </lineage>
</organism>
<evidence type="ECO:0000256" key="3">
    <source>
        <dbReference type="ARBA" id="ARBA00022917"/>
    </source>
</evidence>
<dbReference type="SUPFAM" id="SSF54980">
    <property type="entry name" value="EF-G C-terminal domain-like"/>
    <property type="match status" value="2"/>
</dbReference>
<dbReference type="InterPro" id="IPR035647">
    <property type="entry name" value="EFG_III/V"/>
</dbReference>
<proteinExistence type="predicted"/>
<dbReference type="InterPro" id="IPR000640">
    <property type="entry name" value="EFG_V-like"/>
</dbReference>
<dbReference type="InterPro" id="IPR020568">
    <property type="entry name" value="Ribosomal_Su5_D2-typ_SF"/>
</dbReference>
<evidence type="ECO:0000313" key="7">
    <source>
        <dbReference type="EMBL" id="GAA0380000.1"/>
    </source>
</evidence>
<comment type="function">
    <text evidence="1">Abolishes the inhibitory effect of tetracyclin on protein synthesis by a non-covalent modification of the ribosomes.</text>
</comment>
<dbReference type="PROSITE" id="PS51722">
    <property type="entry name" value="G_TR_2"/>
    <property type="match status" value="1"/>
</dbReference>
<dbReference type="Gene3D" id="2.40.30.10">
    <property type="entry name" value="Translation factors"/>
    <property type="match status" value="1"/>
</dbReference>
<dbReference type="EMBL" id="BAAACX010000006">
    <property type="protein sequence ID" value="GAA0380000.1"/>
    <property type="molecule type" value="Genomic_DNA"/>
</dbReference>
<dbReference type="PANTHER" id="PTHR43261:SF6">
    <property type="entry name" value="ELONGATION FACTOR G-LIKE PROTEIN"/>
    <property type="match status" value="1"/>
</dbReference>
<dbReference type="SMART" id="SM00838">
    <property type="entry name" value="EFG_C"/>
    <property type="match status" value="1"/>
</dbReference>
<keyword evidence="3" id="KW-0648">Protein biosynthesis</keyword>
<gene>
    <name evidence="7" type="ORF">GCM10008933_08960</name>
</gene>
<evidence type="ECO:0000259" key="6">
    <source>
        <dbReference type="PROSITE" id="PS51722"/>
    </source>
</evidence>
<dbReference type="InterPro" id="IPR014721">
    <property type="entry name" value="Ribsml_uS5_D2-typ_fold_subgr"/>
</dbReference>
<dbReference type="Gene3D" id="3.30.70.870">
    <property type="entry name" value="Elongation Factor G (Translational Gtpase), domain 3"/>
    <property type="match status" value="1"/>
</dbReference>
<dbReference type="SUPFAM" id="SSF54211">
    <property type="entry name" value="Ribosomal protein S5 domain 2-like"/>
    <property type="match status" value="1"/>
</dbReference>
<keyword evidence="4" id="KW-0342">GTP-binding</keyword>
<keyword evidence="8" id="KW-1185">Reference proteome</keyword>
<name>A0ABP3HWF6_9BACL</name>
<dbReference type="Pfam" id="PF00679">
    <property type="entry name" value="EFG_C"/>
    <property type="match status" value="1"/>
</dbReference>
<dbReference type="InterPro" id="IPR009000">
    <property type="entry name" value="Transl_B-barrel_sf"/>
</dbReference>
<dbReference type="CDD" id="cd03711">
    <property type="entry name" value="Tet_C"/>
    <property type="match status" value="1"/>
</dbReference>
<keyword evidence="2" id="KW-0547">Nucleotide-binding</keyword>
<dbReference type="SUPFAM" id="SSF52540">
    <property type="entry name" value="P-loop containing nucleoside triphosphate hydrolases"/>
    <property type="match status" value="1"/>
</dbReference>
<dbReference type="InterPro" id="IPR035650">
    <property type="entry name" value="Tet_C"/>
</dbReference>
<dbReference type="PRINTS" id="PR00315">
    <property type="entry name" value="ELONGATNFCT"/>
</dbReference>
<evidence type="ECO:0000256" key="1">
    <source>
        <dbReference type="ARBA" id="ARBA00003987"/>
    </source>
</evidence>
<evidence type="ECO:0000256" key="5">
    <source>
        <dbReference type="ARBA" id="ARBA00023251"/>
    </source>
</evidence>
<protein>
    <submittedName>
        <fullName evidence="7">TetM/TetW/TetO/TetS family tetracycline resistance ribosomal protection protein</fullName>
    </submittedName>
</protein>
<dbReference type="InterPro" id="IPR005517">
    <property type="entry name" value="Transl_elong_EFG/EF2_IV"/>
</dbReference>
<feature type="domain" description="Tr-type G" evidence="6">
    <location>
        <begin position="4"/>
        <end position="242"/>
    </location>
</feature>
<dbReference type="Proteomes" id="UP001500340">
    <property type="component" value="Unassembled WGS sequence"/>
</dbReference>
<comment type="caution">
    <text evidence="7">The sequence shown here is derived from an EMBL/GenBank/DDBJ whole genome shotgun (WGS) entry which is preliminary data.</text>
</comment>
<dbReference type="Pfam" id="PF00009">
    <property type="entry name" value="GTP_EFTU"/>
    <property type="match status" value="1"/>
</dbReference>
<dbReference type="InterPro" id="IPR027417">
    <property type="entry name" value="P-loop_NTPase"/>
</dbReference>
<dbReference type="InterPro" id="IPR000795">
    <property type="entry name" value="T_Tr_GTP-bd_dom"/>
</dbReference>
<sequence length="656" mass="73210">MSGYMNKTIGLLAHVDAGKTTFAEQLLYHTSSIRSKGRVDHQDSFLDTHELEKARGITIFADQAMMNYEGSIYCLIDTPGHVDFSAEMERSLQVMDYAIVILSAVEGVQGHTETVWQLLRKHRIPTLFFVNKLDRTGADLEAVLEQIHRQLTPDIVRVNGQLSSANLEEELVAAVADHDEQLLEDYLEGDYDENAVVAVLARLIKKGELFPVMSGSALMDQGIDDFLHNLEMLTSTTYNRQTAFAARVYKIRHELQGTRLSFLKITAGNLRVRDEVNYVSSNGEEVQEKVTSLRIYNGEKFTIVDEAEAGQLIAVTGLSAAAVGDGLGELQQRARYELVPALKSKVLFDPKLSVREVQRYFQMLGDEDPSLNVIWDEALQELYIHVMGAIQLEVLEQVVMERFKLKVAFGTPEILYKETIAGEVYGCGHFEPLGHYAEAHLKLEPGPRDSGVVFQNKCHPDHLSTGYQNLIGQHVLEREHHGLLTGSPLTDVIVTLLNGRAHNKHTSGGDFREATHRALRQGLEKAENILLEPYYSFKIKVDLELVGRVMSDIRQAHGSFDPPETHGDQAYISGTAPVATFMNYSAELASFSKGKGALSMQLGGYQPCHQADLVIESRSYNKNADPEYTSASIFCAKGQAYSVPWEEADDHMHVQR</sequence>
<dbReference type="SUPFAM" id="SSF50447">
    <property type="entry name" value="Translation proteins"/>
    <property type="match status" value="1"/>
</dbReference>
<dbReference type="InterPro" id="IPR053905">
    <property type="entry name" value="EF-G-like_DII"/>
</dbReference>
<evidence type="ECO:0000256" key="2">
    <source>
        <dbReference type="ARBA" id="ARBA00022741"/>
    </source>
</evidence>
<dbReference type="Pfam" id="PF03764">
    <property type="entry name" value="EFG_IV"/>
    <property type="match status" value="1"/>
</dbReference>
<dbReference type="Gene3D" id="3.30.70.240">
    <property type="match status" value="1"/>
</dbReference>
<reference evidence="8" key="1">
    <citation type="journal article" date="2019" name="Int. J. Syst. Evol. Microbiol.">
        <title>The Global Catalogue of Microorganisms (GCM) 10K type strain sequencing project: providing services to taxonomists for standard genome sequencing and annotation.</title>
        <authorList>
            <consortium name="The Broad Institute Genomics Platform"/>
            <consortium name="The Broad Institute Genome Sequencing Center for Infectious Disease"/>
            <person name="Wu L."/>
            <person name="Ma J."/>
        </authorList>
    </citation>
    <scope>NUCLEOTIDE SEQUENCE [LARGE SCALE GENOMIC DNA]</scope>
    <source>
        <strain evidence="8">JCM 12774</strain>
    </source>
</reference>
<dbReference type="NCBIfam" id="TIGR00231">
    <property type="entry name" value="small_GTP"/>
    <property type="match status" value="1"/>
</dbReference>
<dbReference type="PRINTS" id="PR01037">
    <property type="entry name" value="TCRTETOQM"/>
</dbReference>
<keyword evidence="5" id="KW-0046">Antibiotic resistance</keyword>
<accession>A0ABP3HWF6</accession>
<dbReference type="InterPro" id="IPR005225">
    <property type="entry name" value="Small_GTP-bd"/>
</dbReference>
<evidence type="ECO:0000256" key="4">
    <source>
        <dbReference type="ARBA" id="ARBA00023134"/>
    </source>
</evidence>